<evidence type="ECO:0000256" key="3">
    <source>
        <dbReference type="ARBA" id="ARBA00012513"/>
    </source>
</evidence>
<dbReference type="InterPro" id="IPR035965">
    <property type="entry name" value="PAS-like_dom_sf"/>
</dbReference>
<dbReference type="SMART" id="SM00086">
    <property type="entry name" value="PAC"/>
    <property type="match status" value="1"/>
</dbReference>
<proteinExistence type="inferred from homology"/>
<dbReference type="InterPro" id="IPR000719">
    <property type="entry name" value="Prot_kinase_dom"/>
</dbReference>
<evidence type="ECO:0000256" key="4">
    <source>
        <dbReference type="ARBA" id="ARBA00022527"/>
    </source>
</evidence>
<keyword evidence="12" id="KW-0157">Chromophore</keyword>
<keyword evidence="9 16" id="KW-0547">Nucleotide-binding</keyword>
<dbReference type="InterPro" id="IPR000014">
    <property type="entry name" value="PAS"/>
</dbReference>
<protein>
    <recommendedName>
        <fullName evidence="3">non-specific serine/threonine protein kinase</fullName>
        <ecNumber evidence="3">2.7.11.1</ecNumber>
    </recommendedName>
</protein>
<dbReference type="InterPro" id="IPR017441">
    <property type="entry name" value="Protein_kinase_ATP_BS"/>
</dbReference>
<accession>A0AAD5G1H8</accession>
<evidence type="ECO:0000313" key="21">
    <source>
        <dbReference type="Proteomes" id="UP001206925"/>
    </source>
</evidence>
<comment type="caution">
    <text evidence="20">The sequence shown here is derived from an EMBL/GenBank/DDBJ whole genome shotgun (WGS) entry which is preliminary data.</text>
</comment>
<comment type="cofactor">
    <cofactor evidence="1">
        <name>FMN</name>
        <dbReference type="ChEBI" id="CHEBI:58210"/>
    </cofactor>
</comment>
<evidence type="ECO:0000259" key="18">
    <source>
        <dbReference type="PROSITE" id="PS50112"/>
    </source>
</evidence>
<dbReference type="Proteomes" id="UP001206925">
    <property type="component" value="Unassembled WGS sequence"/>
</dbReference>
<keyword evidence="6" id="KW-0597">Phosphoprotein</keyword>
<evidence type="ECO:0000256" key="7">
    <source>
        <dbReference type="ARBA" id="ARBA00022606"/>
    </source>
</evidence>
<dbReference type="Pfam" id="PF00069">
    <property type="entry name" value="Pkinase"/>
    <property type="match status" value="1"/>
</dbReference>
<evidence type="ECO:0000256" key="10">
    <source>
        <dbReference type="ARBA" id="ARBA00022777"/>
    </source>
</evidence>
<evidence type="ECO:0000256" key="15">
    <source>
        <dbReference type="ARBA" id="ARBA00048679"/>
    </source>
</evidence>
<feature type="domain" description="Protein kinase" evidence="17">
    <location>
        <begin position="154"/>
        <end position="526"/>
    </location>
</feature>
<comment type="similarity">
    <text evidence="2">Belongs to the protein kinase superfamily. AGC Ser/Thr protein kinase family.</text>
</comment>
<dbReference type="EMBL" id="JAMZMK010012096">
    <property type="protein sequence ID" value="KAI7725020.1"/>
    <property type="molecule type" value="Genomic_DNA"/>
</dbReference>
<evidence type="ECO:0000256" key="1">
    <source>
        <dbReference type="ARBA" id="ARBA00001917"/>
    </source>
</evidence>
<evidence type="ECO:0000256" key="2">
    <source>
        <dbReference type="ARBA" id="ARBA00009903"/>
    </source>
</evidence>
<keyword evidence="5" id="KW-0600">Photoreceptor protein</keyword>
<dbReference type="PROSITE" id="PS00108">
    <property type="entry name" value="PROTEIN_KINASE_ST"/>
    <property type="match status" value="1"/>
</dbReference>
<dbReference type="PROSITE" id="PS50113">
    <property type="entry name" value="PAC"/>
    <property type="match status" value="1"/>
</dbReference>
<keyword evidence="7" id="KW-0716">Sensory transduction</keyword>
<reference evidence="20" key="1">
    <citation type="submission" date="2022-06" db="EMBL/GenBank/DDBJ databases">
        <title>Uncovering the hologenomic basis of an extraordinary plant invasion.</title>
        <authorList>
            <person name="Bieker V.C."/>
            <person name="Martin M.D."/>
            <person name="Gilbert T."/>
            <person name="Hodgins K."/>
            <person name="Battlay P."/>
            <person name="Petersen B."/>
            <person name="Wilson J."/>
        </authorList>
    </citation>
    <scope>NUCLEOTIDE SEQUENCE</scope>
    <source>
        <strain evidence="20">AA19_3_7</strain>
        <tissue evidence="20">Leaf</tissue>
    </source>
</reference>
<keyword evidence="13" id="KW-0675">Receptor</keyword>
<comment type="catalytic activity">
    <reaction evidence="14">
        <text>L-threonyl-[protein] + ATP = O-phospho-L-threonyl-[protein] + ADP + H(+)</text>
        <dbReference type="Rhea" id="RHEA:46608"/>
        <dbReference type="Rhea" id="RHEA-COMP:11060"/>
        <dbReference type="Rhea" id="RHEA-COMP:11605"/>
        <dbReference type="ChEBI" id="CHEBI:15378"/>
        <dbReference type="ChEBI" id="CHEBI:30013"/>
        <dbReference type="ChEBI" id="CHEBI:30616"/>
        <dbReference type="ChEBI" id="CHEBI:61977"/>
        <dbReference type="ChEBI" id="CHEBI:456216"/>
        <dbReference type="EC" id="2.7.11.1"/>
    </reaction>
</comment>
<evidence type="ECO:0000256" key="14">
    <source>
        <dbReference type="ARBA" id="ARBA00047899"/>
    </source>
</evidence>
<dbReference type="SUPFAM" id="SSF55785">
    <property type="entry name" value="PYP-like sensor domain (PAS domain)"/>
    <property type="match status" value="1"/>
</dbReference>
<keyword evidence="4" id="KW-0723">Serine/threonine-protein kinase</keyword>
<name>A0AAD5G1H8_AMBAR</name>
<dbReference type="Gene3D" id="3.30.200.20">
    <property type="entry name" value="Phosphorylase Kinase, domain 1"/>
    <property type="match status" value="1"/>
</dbReference>
<evidence type="ECO:0000259" key="17">
    <source>
        <dbReference type="PROSITE" id="PS50011"/>
    </source>
</evidence>
<evidence type="ECO:0000256" key="8">
    <source>
        <dbReference type="ARBA" id="ARBA00022679"/>
    </source>
</evidence>
<evidence type="ECO:0000256" key="13">
    <source>
        <dbReference type="ARBA" id="ARBA00023170"/>
    </source>
</evidence>
<keyword evidence="8" id="KW-0808">Transferase</keyword>
<comment type="catalytic activity">
    <reaction evidence="15">
        <text>L-seryl-[protein] + ATP = O-phospho-L-seryl-[protein] + ADP + H(+)</text>
        <dbReference type="Rhea" id="RHEA:17989"/>
        <dbReference type="Rhea" id="RHEA-COMP:9863"/>
        <dbReference type="Rhea" id="RHEA-COMP:11604"/>
        <dbReference type="ChEBI" id="CHEBI:15378"/>
        <dbReference type="ChEBI" id="CHEBI:29999"/>
        <dbReference type="ChEBI" id="CHEBI:30616"/>
        <dbReference type="ChEBI" id="CHEBI:83421"/>
        <dbReference type="ChEBI" id="CHEBI:456216"/>
        <dbReference type="EC" id="2.7.11.1"/>
    </reaction>
</comment>
<dbReference type="InterPro" id="IPR000700">
    <property type="entry name" value="PAS-assoc_C"/>
</dbReference>
<sequence length="526" mass="59488">MRKGIDLATTLERIEKNFVITDPRLPDNPIIFASDSFLELTEYSREEILGKNCRFLQGPETDPSTVKKIRDAIDNQTEVTVQLINYTKSGKRFWNLFHLQPMRDQKGEVQYFIGVQLDGSQHVEPLHNCIPETTANDGAILITESGEELGLKHFRPVKPLGSGDTGSVHLVELNGTGELFAMKAMDKSVMINRNKVHRACAEREILDVLDHPFLPALYASFQTPTHVCLITDYCPGGELFMLLDRQPMKVLKEDAVRFYAAEVLVALEYLHCQGIIYRDLKPENVLIQSTGHVALTDFDLSCLTCCSPQLLVSETSDKKKKRKNKKGQQPPIFMAEPVRASNSFVGTEEYIAPEIISGVGHSSAVDWWAFGILLYEMFYGYTPFRGKTRQRTFANVLHKDLKFPSSISETIDSSSSYGKRIVTIIAADFEAFNFDSRIALNLDSEFDNPERESMIFGSKFYTIGYAQFYELDRESYANGMRMYPIPVRTIGFANPPKLETPVFGADEDEKFKEVDLGLQDLVNNVF</sequence>
<evidence type="ECO:0000256" key="5">
    <source>
        <dbReference type="ARBA" id="ARBA00022543"/>
    </source>
</evidence>
<dbReference type="PROSITE" id="PS50112">
    <property type="entry name" value="PAS"/>
    <property type="match status" value="1"/>
</dbReference>
<dbReference type="Pfam" id="PF13426">
    <property type="entry name" value="PAS_9"/>
    <property type="match status" value="1"/>
</dbReference>
<dbReference type="GO" id="GO:0009882">
    <property type="term" value="F:blue light photoreceptor activity"/>
    <property type="evidence" value="ECO:0007669"/>
    <property type="project" value="UniProtKB-ARBA"/>
</dbReference>
<keyword evidence="11 16" id="KW-0067">ATP-binding</keyword>
<dbReference type="FunFam" id="3.30.200.20:FF:000133">
    <property type="entry name" value="LOV domain-containing protein"/>
    <property type="match status" value="1"/>
</dbReference>
<dbReference type="SMART" id="SM00220">
    <property type="entry name" value="S_TKc"/>
    <property type="match status" value="1"/>
</dbReference>
<dbReference type="InterPro" id="IPR008271">
    <property type="entry name" value="Ser/Thr_kinase_AS"/>
</dbReference>
<evidence type="ECO:0000256" key="11">
    <source>
        <dbReference type="ARBA" id="ARBA00022840"/>
    </source>
</evidence>
<dbReference type="GO" id="GO:0005524">
    <property type="term" value="F:ATP binding"/>
    <property type="evidence" value="ECO:0007669"/>
    <property type="project" value="UniProtKB-UniRule"/>
</dbReference>
<evidence type="ECO:0000256" key="12">
    <source>
        <dbReference type="ARBA" id="ARBA00022991"/>
    </source>
</evidence>
<evidence type="ECO:0000259" key="19">
    <source>
        <dbReference type="PROSITE" id="PS50113"/>
    </source>
</evidence>
<evidence type="ECO:0000313" key="20">
    <source>
        <dbReference type="EMBL" id="KAI7725020.1"/>
    </source>
</evidence>
<dbReference type="PANTHER" id="PTHR45637">
    <property type="entry name" value="FLIPPASE KINASE 1-RELATED"/>
    <property type="match status" value="1"/>
</dbReference>
<gene>
    <name evidence="20" type="ORF">M8C21_003599</name>
</gene>
<dbReference type="Gene3D" id="3.30.450.20">
    <property type="entry name" value="PAS domain"/>
    <property type="match status" value="1"/>
</dbReference>
<evidence type="ECO:0000256" key="6">
    <source>
        <dbReference type="ARBA" id="ARBA00022553"/>
    </source>
</evidence>
<dbReference type="FunFam" id="3.30.450.20:FF:000002">
    <property type="entry name" value="LOV domain-containing protein"/>
    <property type="match status" value="1"/>
</dbReference>
<dbReference type="GO" id="GO:0004674">
    <property type="term" value="F:protein serine/threonine kinase activity"/>
    <property type="evidence" value="ECO:0007669"/>
    <property type="project" value="UniProtKB-KW"/>
</dbReference>
<dbReference type="Gene3D" id="1.10.510.10">
    <property type="entry name" value="Transferase(Phosphotransferase) domain 1"/>
    <property type="match status" value="1"/>
</dbReference>
<dbReference type="PROSITE" id="PS00107">
    <property type="entry name" value="PROTEIN_KINASE_ATP"/>
    <property type="match status" value="1"/>
</dbReference>
<evidence type="ECO:0000256" key="9">
    <source>
        <dbReference type="ARBA" id="ARBA00022741"/>
    </source>
</evidence>
<feature type="domain" description="PAS" evidence="18">
    <location>
        <begin position="7"/>
        <end position="76"/>
    </location>
</feature>
<dbReference type="InterPro" id="IPR001610">
    <property type="entry name" value="PAC"/>
</dbReference>
<dbReference type="CDD" id="cd00130">
    <property type="entry name" value="PAS"/>
    <property type="match status" value="1"/>
</dbReference>
<dbReference type="CDD" id="cd05574">
    <property type="entry name" value="STKc_phototropin_like"/>
    <property type="match status" value="1"/>
</dbReference>
<keyword evidence="10" id="KW-0418">Kinase</keyword>
<dbReference type="NCBIfam" id="TIGR00229">
    <property type="entry name" value="sensory_box"/>
    <property type="match status" value="1"/>
</dbReference>
<dbReference type="FunFam" id="1.10.510.10:FF:000024">
    <property type="entry name" value="Probable serine/threonine-protein kinase cot-1"/>
    <property type="match status" value="1"/>
</dbReference>
<feature type="binding site" evidence="16">
    <location>
        <position position="183"/>
    </location>
    <ligand>
        <name>ATP</name>
        <dbReference type="ChEBI" id="CHEBI:30616"/>
    </ligand>
</feature>
<dbReference type="EC" id="2.7.11.1" evidence="3"/>
<dbReference type="SUPFAM" id="SSF56112">
    <property type="entry name" value="Protein kinase-like (PK-like)"/>
    <property type="match status" value="1"/>
</dbReference>
<evidence type="ECO:0000256" key="16">
    <source>
        <dbReference type="PROSITE-ProRule" id="PRU10141"/>
    </source>
</evidence>
<dbReference type="AlphaFoldDB" id="A0AAD5G1H8"/>
<dbReference type="GO" id="GO:0007010">
    <property type="term" value="P:cytoskeleton organization"/>
    <property type="evidence" value="ECO:0007669"/>
    <property type="project" value="UniProtKB-ARBA"/>
</dbReference>
<dbReference type="InterPro" id="IPR011009">
    <property type="entry name" value="Kinase-like_dom_sf"/>
</dbReference>
<feature type="domain" description="PAC" evidence="19">
    <location>
        <begin position="77"/>
        <end position="131"/>
    </location>
</feature>
<dbReference type="PROSITE" id="PS50011">
    <property type="entry name" value="PROTEIN_KINASE_DOM"/>
    <property type="match status" value="1"/>
</dbReference>
<organism evidence="20 21">
    <name type="scientific">Ambrosia artemisiifolia</name>
    <name type="common">Common ragweed</name>
    <dbReference type="NCBI Taxonomy" id="4212"/>
    <lineage>
        <taxon>Eukaryota</taxon>
        <taxon>Viridiplantae</taxon>
        <taxon>Streptophyta</taxon>
        <taxon>Embryophyta</taxon>
        <taxon>Tracheophyta</taxon>
        <taxon>Spermatophyta</taxon>
        <taxon>Magnoliopsida</taxon>
        <taxon>eudicotyledons</taxon>
        <taxon>Gunneridae</taxon>
        <taxon>Pentapetalae</taxon>
        <taxon>asterids</taxon>
        <taxon>campanulids</taxon>
        <taxon>Asterales</taxon>
        <taxon>Asteraceae</taxon>
        <taxon>Asteroideae</taxon>
        <taxon>Heliantheae alliance</taxon>
        <taxon>Heliantheae</taxon>
        <taxon>Ambrosia</taxon>
    </lineage>
</organism>
<keyword evidence="21" id="KW-1185">Reference proteome</keyword>